<comment type="caution">
    <text evidence="2">The sequence shown here is derived from an EMBL/GenBank/DDBJ whole genome shotgun (WGS) entry which is preliminary data.</text>
</comment>
<dbReference type="EMBL" id="CAJNOO010010898">
    <property type="protein sequence ID" value="CAF1500766.1"/>
    <property type="molecule type" value="Genomic_DNA"/>
</dbReference>
<feature type="non-terminal residue" evidence="2">
    <location>
        <position position="75"/>
    </location>
</feature>
<feature type="region of interest" description="Disordered" evidence="1">
    <location>
        <begin position="1"/>
        <end position="75"/>
    </location>
</feature>
<feature type="compositionally biased region" description="Basic residues" evidence="1">
    <location>
        <begin position="58"/>
        <end position="68"/>
    </location>
</feature>
<accession>A0A815TDZ9</accession>
<protein>
    <submittedName>
        <fullName evidence="2">Uncharacterized protein</fullName>
    </submittedName>
</protein>
<organism evidence="2 3">
    <name type="scientific">Rotaria sordida</name>
    <dbReference type="NCBI Taxonomy" id="392033"/>
    <lineage>
        <taxon>Eukaryota</taxon>
        <taxon>Metazoa</taxon>
        <taxon>Spiralia</taxon>
        <taxon>Gnathifera</taxon>
        <taxon>Rotifera</taxon>
        <taxon>Eurotatoria</taxon>
        <taxon>Bdelloidea</taxon>
        <taxon>Philodinida</taxon>
        <taxon>Philodinidae</taxon>
        <taxon>Rotaria</taxon>
    </lineage>
</organism>
<dbReference type="Proteomes" id="UP000663882">
    <property type="component" value="Unassembled WGS sequence"/>
</dbReference>
<proteinExistence type="predicted"/>
<evidence type="ECO:0000313" key="2">
    <source>
        <dbReference type="EMBL" id="CAF1500766.1"/>
    </source>
</evidence>
<feature type="compositionally biased region" description="Polar residues" evidence="1">
    <location>
        <begin position="45"/>
        <end position="57"/>
    </location>
</feature>
<reference evidence="2" key="1">
    <citation type="submission" date="2021-02" db="EMBL/GenBank/DDBJ databases">
        <authorList>
            <person name="Nowell W R."/>
        </authorList>
    </citation>
    <scope>NUCLEOTIDE SEQUENCE</scope>
</reference>
<feature type="compositionally biased region" description="Low complexity" evidence="1">
    <location>
        <begin position="29"/>
        <end position="44"/>
    </location>
</feature>
<evidence type="ECO:0000256" key="1">
    <source>
        <dbReference type="SAM" id="MobiDB-lite"/>
    </source>
</evidence>
<dbReference type="AlphaFoldDB" id="A0A815TDZ9"/>
<name>A0A815TDZ9_9BILA</name>
<evidence type="ECO:0000313" key="3">
    <source>
        <dbReference type="Proteomes" id="UP000663882"/>
    </source>
</evidence>
<feature type="compositionally biased region" description="Polar residues" evidence="1">
    <location>
        <begin position="1"/>
        <end position="27"/>
    </location>
</feature>
<sequence>MNKSNTTGSSSAQNFKPSSSIRHSTPILSRRSSTRTNSRTVTSSAGGSVSQGCVSKTHNSRRANRTSKLKQSTGK</sequence>
<gene>
    <name evidence="2" type="ORF">RFH988_LOCUS38753</name>
</gene>